<reference evidence="1 2" key="1">
    <citation type="submission" date="2024-02" db="EMBL/GenBank/DDBJ databases">
        <title>Adaptive strategies in a cosmopolitan and abundant soil bacterium.</title>
        <authorList>
            <person name="Carini P."/>
        </authorList>
    </citation>
    <scope>NUCLEOTIDE SEQUENCE [LARGE SCALE GENOMIC DNA]</scope>
    <source>
        <strain evidence="1 2">AZCC 1608</strain>
    </source>
</reference>
<dbReference type="Proteomes" id="UP001364224">
    <property type="component" value="Unassembled WGS sequence"/>
</dbReference>
<name>A0ABU8B968_9BRAD</name>
<protein>
    <submittedName>
        <fullName evidence="1">Uncharacterized protein</fullName>
    </submittedName>
</protein>
<keyword evidence="2" id="KW-1185">Reference proteome</keyword>
<comment type="caution">
    <text evidence="1">The sequence shown here is derived from an EMBL/GenBank/DDBJ whole genome shotgun (WGS) entry which is preliminary data.</text>
</comment>
<gene>
    <name evidence="1" type="ORF">V1286_002072</name>
</gene>
<proteinExistence type="predicted"/>
<accession>A0ABU8B968</accession>
<dbReference type="EMBL" id="JAZHRV010000001">
    <property type="protein sequence ID" value="MEH2554543.1"/>
    <property type="molecule type" value="Genomic_DNA"/>
</dbReference>
<evidence type="ECO:0000313" key="1">
    <source>
        <dbReference type="EMBL" id="MEH2554543.1"/>
    </source>
</evidence>
<organism evidence="1 2">
    <name type="scientific">Bradyrhizobium algeriense</name>
    <dbReference type="NCBI Taxonomy" id="634784"/>
    <lineage>
        <taxon>Bacteria</taxon>
        <taxon>Pseudomonadati</taxon>
        <taxon>Pseudomonadota</taxon>
        <taxon>Alphaproteobacteria</taxon>
        <taxon>Hyphomicrobiales</taxon>
        <taxon>Nitrobacteraceae</taxon>
        <taxon>Bradyrhizobium</taxon>
    </lineage>
</organism>
<sequence>MPRTTPGMNGVRGMKLGWAVTTDHLMPPDAGGLSAYIRGPFYFAWGCFRDFVSRPAVYRRRVSALRPAHEIASASR</sequence>
<evidence type="ECO:0000313" key="2">
    <source>
        <dbReference type="Proteomes" id="UP001364224"/>
    </source>
</evidence>